<evidence type="ECO:0000256" key="9">
    <source>
        <dbReference type="ARBA" id="ARBA00049551"/>
    </source>
</evidence>
<dbReference type="InterPro" id="IPR003945">
    <property type="entry name" value="NU5C-like"/>
</dbReference>
<keyword evidence="10 13" id="KW-0496">Mitochondrion</keyword>
<feature type="transmembrane region" description="Helical" evidence="10">
    <location>
        <begin position="485"/>
        <end position="503"/>
    </location>
</feature>
<dbReference type="EC" id="7.1.1.2" evidence="3 10"/>
<feature type="transmembrane region" description="Helical" evidence="10">
    <location>
        <begin position="410"/>
        <end position="432"/>
    </location>
</feature>
<dbReference type="PRINTS" id="PR01434">
    <property type="entry name" value="NADHDHGNASE5"/>
</dbReference>
<dbReference type="GeneID" id="12354568"/>
<evidence type="ECO:0000256" key="6">
    <source>
        <dbReference type="ARBA" id="ARBA00022982"/>
    </source>
</evidence>
<accession>H9M730</accession>
<evidence type="ECO:0000313" key="13">
    <source>
        <dbReference type="EMBL" id="AET63047.1"/>
    </source>
</evidence>
<feature type="transmembrane region" description="Helical" evidence="10">
    <location>
        <begin position="367"/>
        <end position="389"/>
    </location>
</feature>
<geneLocation type="mitochondrion" evidence="13"/>
<dbReference type="AlphaFoldDB" id="H9M730"/>
<evidence type="ECO:0000259" key="12">
    <source>
        <dbReference type="Pfam" id="PF00662"/>
    </source>
</evidence>
<comment type="similarity">
    <text evidence="10">Belongs to the complex I subunit 5 family.</text>
</comment>
<dbReference type="GO" id="GO:0042773">
    <property type="term" value="P:ATP synthesis coupled electron transport"/>
    <property type="evidence" value="ECO:0007669"/>
    <property type="project" value="InterPro"/>
</dbReference>
<dbReference type="GO" id="GO:0015990">
    <property type="term" value="P:electron transport coupled proton transport"/>
    <property type="evidence" value="ECO:0007669"/>
    <property type="project" value="TreeGrafter"/>
</dbReference>
<feature type="domain" description="NADH-Ubiquinone oxidoreductase (complex I) chain 5 N-terminal" evidence="12">
    <location>
        <begin position="41"/>
        <end position="85"/>
    </location>
</feature>
<proteinExistence type="inferred from homology"/>
<feature type="transmembrane region" description="Helical" evidence="10">
    <location>
        <begin position="83"/>
        <end position="102"/>
    </location>
</feature>
<comment type="catalytic activity">
    <reaction evidence="9 10">
        <text>a ubiquinone + NADH + 5 H(+)(in) = a ubiquinol + NAD(+) + 4 H(+)(out)</text>
        <dbReference type="Rhea" id="RHEA:29091"/>
        <dbReference type="Rhea" id="RHEA-COMP:9565"/>
        <dbReference type="Rhea" id="RHEA-COMP:9566"/>
        <dbReference type="ChEBI" id="CHEBI:15378"/>
        <dbReference type="ChEBI" id="CHEBI:16389"/>
        <dbReference type="ChEBI" id="CHEBI:17976"/>
        <dbReference type="ChEBI" id="CHEBI:57540"/>
        <dbReference type="ChEBI" id="CHEBI:57945"/>
        <dbReference type="EC" id="7.1.1.2"/>
    </reaction>
</comment>
<feature type="transmembrane region" description="Helical" evidence="10">
    <location>
        <begin position="207"/>
        <end position="228"/>
    </location>
</feature>
<protein>
    <recommendedName>
        <fullName evidence="4 10">NADH-ubiquinone oxidoreductase chain 5</fullName>
        <ecNumber evidence="3 10">7.1.1.2</ecNumber>
    </recommendedName>
</protein>
<name>H9M730_BOTCN</name>
<comment type="function">
    <text evidence="10">Core subunit of the mitochondrial membrane respiratory chain NADH dehydrogenase (Complex I) which catalyzes electron transfer from NADH through the respiratory chain, using ubiquinone as an electron acceptor. Essential for the catalytic activity and assembly of complex I.</text>
</comment>
<reference evidence="13" key="1">
    <citation type="journal article" date="2012" name="Mol. Phylogenet. Evol.">
        <title>Phylogenetic analysis of ticks (Acari: Ixodida) using mitochondrial genomes and nuclear rRNA genes indicates that the genus Amblyomma is polyphyletic.</title>
        <authorList>
            <person name="Burger T.D."/>
            <person name="Shao R."/>
            <person name="Beati L."/>
            <person name="Miller H."/>
            <person name="Barker S.C."/>
        </authorList>
    </citation>
    <scope>NUCLEOTIDE SEQUENCE</scope>
</reference>
<evidence type="ECO:0000256" key="4">
    <source>
        <dbReference type="ARBA" id="ARBA00021096"/>
    </source>
</evidence>
<feature type="domain" description="NADH:quinone oxidoreductase/Mrp antiporter transmembrane" evidence="11">
    <location>
        <begin position="104"/>
        <end position="375"/>
    </location>
</feature>
<feature type="transmembrane region" description="Helical" evidence="10">
    <location>
        <begin position="175"/>
        <end position="195"/>
    </location>
</feature>
<feature type="transmembrane region" description="Helical" evidence="10">
    <location>
        <begin position="46"/>
        <end position="71"/>
    </location>
</feature>
<keyword evidence="10" id="KW-0830">Ubiquinone</keyword>
<dbReference type="GO" id="GO:0008137">
    <property type="term" value="F:NADH dehydrogenase (ubiquinone) activity"/>
    <property type="evidence" value="ECO:0007669"/>
    <property type="project" value="UniProtKB-EC"/>
</dbReference>
<dbReference type="InterPro" id="IPR001516">
    <property type="entry name" value="Proton_antipo_N"/>
</dbReference>
<dbReference type="CTD" id="4540"/>
<gene>
    <name evidence="13" type="primary">ND5</name>
</gene>
<dbReference type="Pfam" id="PF00662">
    <property type="entry name" value="Proton_antipo_N"/>
    <property type="match status" value="1"/>
</dbReference>
<feature type="transmembrane region" description="Helical" evidence="10">
    <location>
        <begin position="323"/>
        <end position="347"/>
    </location>
</feature>
<feature type="transmembrane region" description="Helical" evidence="10">
    <location>
        <begin position="531"/>
        <end position="555"/>
    </location>
</feature>
<comment type="subcellular location">
    <subcellularLocation>
        <location evidence="2">Membrane</location>
        <topology evidence="2">Multi-pass membrane protein</topology>
    </subcellularLocation>
</comment>
<dbReference type="RefSeq" id="YP_006234399.1">
    <property type="nucleotide sequence ID" value="NC_017756.1"/>
</dbReference>
<keyword evidence="10" id="KW-0813">Transport</keyword>
<dbReference type="EMBL" id="JN863727">
    <property type="protein sequence ID" value="AET63047.1"/>
    <property type="molecule type" value="Genomic_DNA"/>
</dbReference>
<evidence type="ECO:0000256" key="3">
    <source>
        <dbReference type="ARBA" id="ARBA00012944"/>
    </source>
</evidence>
<evidence type="ECO:0000256" key="2">
    <source>
        <dbReference type="ARBA" id="ARBA00004141"/>
    </source>
</evidence>
<keyword evidence="5 10" id="KW-0812">Transmembrane</keyword>
<feature type="transmembrane region" description="Helical" evidence="10">
    <location>
        <begin position="108"/>
        <end position="126"/>
    </location>
</feature>
<evidence type="ECO:0000259" key="11">
    <source>
        <dbReference type="Pfam" id="PF00361"/>
    </source>
</evidence>
<feature type="transmembrane region" description="Helical" evidence="10">
    <location>
        <begin position="7"/>
        <end position="26"/>
    </location>
</feature>
<evidence type="ECO:0000256" key="7">
    <source>
        <dbReference type="ARBA" id="ARBA00022989"/>
    </source>
</evidence>
<feature type="transmembrane region" description="Helical" evidence="10">
    <location>
        <begin position="147"/>
        <end position="169"/>
    </location>
</feature>
<evidence type="ECO:0000256" key="8">
    <source>
        <dbReference type="ARBA" id="ARBA00023136"/>
    </source>
</evidence>
<sequence>MFIKWSLMLIFMSMLFMFCFLSSFFYKNLLLIEYFMTSFLNTDVKFYFMFDWISNLFTFTVLFISGMVIWYSNGYMLHDKNKVYFCVVVLLFVLSMILLILMPNIFMLILGWDGLGLVSYCLVIFYQSSNSYNSGMITVISNRVGDVMMIMSLLFFFNFGSFDISSIYGLETVCFLFIIIAGLTKSAQIPFSAWLPAAMAAPTPVSSLVHSSTLVTAGVYILIRFHFIFENETFSMFLMKISLLTMLMSGMNAYLEVDLKKIIAFSTLSQLSMMMLTISLGMKEIAFFHLILHAIFKSMLFLCAGLAIHTLNGYQDIRMLGNFFNCSPLISSCMMISVLSLMGFPFIGGFYSKDLVVEFFFLNSVNVLIILMFLLGLTFTFLYCMRLIYFMTLKGTFSFNFYQNSFEKDLIMPIFLLTFMLLISGNFFFWLILPSMKILFIGKIHKIFSLTLFMVIIYFWVKLFFYKKMTLLKSKKSSDFLYKMWFMSSLSSLIFLKGGNLFMKMTMMDWKWMELIGPKEIKTSLSKSSLFFLWANYTSFTKLLMMITMMLFLTLL</sequence>
<evidence type="ECO:0000256" key="1">
    <source>
        <dbReference type="ARBA" id="ARBA00003257"/>
    </source>
</evidence>
<keyword evidence="10" id="KW-0520">NAD</keyword>
<dbReference type="InterPro" id="IPR001750">
    <property type="entry name" value="ND/Mrp_TM"/>
</dbReference>
<organism evidence="13">
    <name type="scientific">Bothriocroton concolor</name>
    <name type="common">Echidna tick</name>
    <name type="synonym">Aponomma concolor</name>
    <dbReference type="NCBI Taxonomy" id="65640"/>
    <lineage>
        <taxon>Eukaryota</taxon>
        <taxon>Metazoa</taxon>
        <taxon>Ecdysozoa</taxon>
        <taxon>Arthropoda</taxon>
        <taxon>Chelicerata</taxon>
        <taxon>Arachnida</taxon>
        <taxon>Acari</taxon>
        <taxon>Parasitiformes</taxon>
        <taxon>Ixodida</taxon>
        <taxon>Ixodoidea</taxon>
        <taxon>Ixodidae</taxon>
        <taxon>Bothriocrotoninae</taxon>
        <taxon>Bothriocroton</taxon>
    </lineage>
</organism>
<keyword evidence="6" id="KW-0249">Electron transport</keyword>
<feature type="transmembrane region" description="Helical" evidence="10">
    <location>
        <begin position="262"/>
        <end position="280"/>
    </location>
</feature>
<dbReference type="GO" id="GO:0003954">
    <property type="term" value="F:NADH dehydrogenase activity"/>
    <property type="evidence" value="ECO:0007669"/>
    <property type="project" value="TreeGrafter"/>
</dbReference>
<evidence type="ECO:0000256" key="5">
    <source>
        <dbReference type="ARBA" id="ARBA00022692"/>
    </source>
</evidence>
<feature type="transmembrane region" description="Helical" evidence="10">
    <location>
        <begin position="286"/>
        <end position="311"/>
    </location>
</feature>
<feature type="transmembrane region" description="Helical" evidence="10">
    <location>
        <begin position="234"/>
        <end position="255"/>
    </location>
</feature>
<evidence type="ECO:0000256" key="10">
    <source>
        <dbReference type="RuleBase" id="RU003404"/>
    </source>
</evidence>
<dbReference type="Pfam" id="PF00361">
    <property type="entry name" value="Proton_antipo_M"/>
    <property type="match status" value="1"/>
</dbReference>
<comment type="function">
    <text evidence="1">Core subunit of the mitochondrial membrane respiratory chain NADH dehydrogenase (Complex I) that is believed to belong to the minimal assembly required for catalysis. Complex I functions in the transfer of electrons from NADH to the respiratory chain. The immediate electron acceptor for the enzyme is believed to be ubiquinone.</text>
</comment>
<dbReference type="PANTHER" id="PTHR42829">
    <property type="entry name" value="NADH-UBIQUINONE OXIDOREDUCTASE CHAIN 5"/>
    <property type="match status" value="1"/>
</dbReference>
<keyword evidence="8 10" id="KW-0472">Membrane</keyword>
<dbReference type="GO" id="GO:0016020">
    <property type="term" value="C:membrane"/>
    <property type="evidence" value="ECO:0007669"/>
    <property type="project" value="UniProtKB-SubCell"/>
</dbReference>
<keyword evidence="7 10" id="KW-1133">Transmembrane helix</keyword>
<dbReference type="PANTHER" id="PTHR42829:SF2">
    <property type="entry name" value="NADH-UBIQUINONE OXIDOREDUCTASE CHAIN 5"/>
    <property type="match status" value="1"/>
</dbReference>
<feature type="transmembrane region" description="Helical" evidence="10">
    <location>
        <begin position="444"/>
        <end position="465"/>
    </location>
</feature>